<dbReference type="Proteomes" id="UP000478052">
    <property type="component" value="Unassembled WGS sequence"/>
</dbReference>
<gene>
    <name evidence="1" type="ORF">FWK35_00021318</name>
</gene>
<organism evidence="1 2">
    <name type="scientific">Aphis craccivora</name>
    <name type="common">Cowpea aphid</name>
    <dbReference type="NCBI Taxonomy" id="307492"/>
    <lineage>
        <taxon>Eukaryota</taxon>
        <taxon>Metazoa</taxon>
        <taxon>Ecdysozoa</taxon>
        <taxon>Arthropoda</taxon>
        <taxon>Hexapoda</taxon>
        <taxon>Insecta</taxon>
        <taxon>Pterygota</taxon>
        <taxon>Neoptera</taxon>
        <taxon>Paraneoptera</taxon>
        <taxon>Hemiptera</taxon>
        <taxon>Sternorrhyncha</taxon>
        <taxon>Aphidomorpha</taxon>
        <taxon>Aphidoidea</taxon>
        <taxon>Aphididae</taxon>
        <taxon>Aphidini</taxon>
        <taxon>Aphis</taxon>
        <taxon>Aphis</taxon>
    </lineage>
</organism>
<dbReference type="EMBL" id="VUJU01006998">
    <property type="protein sequence ID" value="KAF0746988.1"/>
    <property type="molecule type" value="Genomic_DNA"/>
</dbReference>
<comment type="caution">
    <text evidence="1">The sequence shown here is derived from an EMBL/GenBank/DDBJ whole genome shotgun (WGS) entry which is preliminary data.</text>
</comment>
<reference evidence="1 2" key="1">
    <citation type="submission" date="2019-08" db="EMBL/GenBank/DDBJ databases">
        <title>Whole genome of Aphis craccivora.</title>
        <authorList>
            <person name="Voronova N.V."/>
            <person name="Shulinski R.S."/>
            <person name="Bandarenka Y.V."/>
            <person name="Zhorov D.G."/>
            <person name="Warner D."/>
        </authorList>
    </citation>
    <scope>NUCLEOTIDE SEQUENCE [LARGE SCALE GENOMIC DNA]</scope>
    <source>
        <strain evidence="1">180601</strain>
        <tissue evidence="1">Whole Body</tissue>
    </source>
</reference>
<name>A0A6G0Y131_APHCR</name>
<proteinExistence type="predicted"/>
<protein>
    <submittedName>
        <fullName evidence="1">Zinc finger MYM-type protein 1-like</fullName>
    </submittedName>
</protein>
<sequence>MIEHNLKLFNKFCLRSFTSPCEQSCPTLGCVILPQATLWLKKQPKINFFFQNLPLLHLTSSDSHSSDFPLIIISSKPLSSSDPIITEPTSNDSKITDIFDVAANFSNKIWKLDLNYNFPIKTSVVGKKQKIVKFKWFFNFPCLAYSKSENGAICKYCVAFAKNEAAIILCGRQNLALSGHCNCGKIDTDSLNHEGNFREILRYHTKGDIEMQTYFEGPGKMKYISH</sequence>
<keyword evidence="2" id="KW-1185">Reference proteome</keyword>
<evidence type="ECO:0000313" key="2">
    <source>
        <dbReference type="Proteomes" id="UP000478052"/>
    </source>
</evidence>
<dbReference type="AlphaFoldDB" id="A0A6G0Y131"/>
<evidence type="ECO:0000313" key="1">
    <source>
        <dbReference type="EMBL" id="KAF0746988.1"/>
    </source>
</evidence>
<accession>A0A6G0Y131</accession>